<dbReference type="FunFam" id="3.40.640.10:FF:000030">
    <property type="entry name" value="Low-specificity L-threonine aldolase"/>
    <property type="match status" value="1"/>
</dbReference>
<dbReference type="Proteomes" id="UP000545588">
    <property type="component" value="Unassembled WGS sequence"/>
</dbReference>
<evidence type="ECO:0000313" key="8">
    <source>
        <dbReference type="EMBL" id="MBB6423940.1"/>
    </source>
</evidence>
<dbReference type="GO" id="GO:0005829">
    <property type="term" value="C:cytosol"/>
    <property type="evidence" value="ECO:0007669"/>
    <property type="project" value="TreeGrafter"/>
</dbReference>
<dbReference type="PANTHER" id="PTHR48097:SF9">
    <property type="entry name" value="L-THREONINE ALDOLASE"/>
    <property type="match status" value="1"/>
</dbReference>
<feature type="modified residue" description="N6-(pyridoxal phosphate)lysine" evidence="5">
    <location>
        <position position="202"/>
    </location>
</feature>
<dbReference type="InterPro" id="IPR023603">
    <property type="entry name" value="Low_specificity_L-TA-like"/>
</dbReference>
<dbReference type="Proteomes" id="UP000534001">
    <property type="component" value="Unassembled WGS sequence"/>
</dbReference>
<evidence type="ECO:0000256" key="3">
    <source>
        <dbReference type="ARBA" id="ARBA00022898"/>
    </source>
</evidence>
<name>A0A6V7RQ66_9STAP</name>
<dbReference type="EC" id="4.1.2.49" evidence="7"/>
<dbReference type="EMBL" id="JACHFF010000003">
    <property type="protein sequence ID" value="MBB6423940.1"/>
    <property type="molecule type" value="Genomic_DNA"/>
</dbReference>
<gene>
    <name evidence="7" type="primary">ltaA</name>
    <name evidence="8" type="ORF">HNR41_001917</name>
    <name evidence="7" type="ORF">JEOCOQ751_01725</name>
</gene>
<comment type="similarity">
    <text evidence="2">Belongs to the threonine aldolase family.</text>
</comment>
<dbReference type="Gene3D" id="3.90.1150.10">
    <property type="entry name" value="Aspartate Aminotransferase, domain 1"/>
    <property type="match status" value="1"/>
</dbReference>
<sequence>MNKMIDLRSDTVTTPPQAMLKEILTANLGDDIMGEDSTVNELEKQAAELLGMEDALLLTSGTMANQVALMTFCQRGEEVIMGKESHIYNLEGAATSAVAQVQIKTVQVDNGVYDLKEIEKNINIGDIQRAKTSLISLENTYNLNAGQIIPMDNLKEIKLLANKYEIPIYMDGARLFNASIELGISPADICKEVDAVQFCLTKGLAAPIGSILAGSKEFIDKARFNKQRLGGGMRQAGIIAAPAIYALNHMIDRLKDDNDRADWLAQKISDIPHFKIETGGMRTNIVSPIITHDQTDSLQLINYLLEEGIKVKNIAEKQVRMIVHYQIEQEELNRIISALENFSSTL</sequence>
<comment type="caution">
    <text evidence="7">The sequence shown here is derived from an EMBL/GenBank/DDBJ whole genome shotgun (WGS) entry which is preliminary data.</text>
</comment>
<feature type="domain" description="Aromatic amino acid beta-eliminating lyase/threonine aldolase" evidence="6">
    <location>
        <begin position="6"/>
        <end position="278"/>
    </location>
</feature>
<dbReference type="AlphaFoldDB" id="A0A6V7RQ66"/>
<keyword evidence="10" id="KW-1185">Reference proteome</keyword>
<keyword evidence="4 7" id="KW-0456">Lyase</keyword>
<dbReference type="EMBL" id="CAJEWA010000006">
    <property type="protein sequence ID" value="CAD2080356.1"/>
    <property type="molecule type" value="Genomic_DNA"/>
</dbReference>
<protein>
    <submittedName>
        <fullName evidence="7 8">Threonine aldolase</fullName>
        <ecNumber evidence="7">4.1.2.49</ecNumber>
        <ecNumber evidence="8">4.1.2.5</ecNumber>
    </submittedName>
</protein>
<evidence type="ECO:0000256" key="4">
    <source>
        <dbReference type="ARBA" id="ARBA00023239"/>
    </source>
</evidence>
<keyword evidence="3" id="KW-0663">Pyridoxal phosphate</keyword>
<evidence type="ECO:0000256" key="2">
    <source>
        <dbReference type="ARBA" id="ARBA00006966"/>
    </source>
</evidence>
<dbReference type="Pfam" id="PF01212">
    <property type="entry name" value="Beta_elim_lyase"/>
    <property type="match status" value="1"/>
</dbReference>
<reference evidence="8 10" key="2">
    <citation type="submission" date="2020-08" db="EMBL/GenBank/DDBJ databases">
        <title>Genomic Encyclopedia of Type Strains, Phase IV (KMG-IV): sequencing the most valuable type-strain genomes for metagenomic binning, comparative biology and taxonomic classification.</title>
        <authorList>
            <person name="Goeker M."/>
        </authorList>
    </citation>
    <scope>NUCLEOTIDE SEQUENCE [LARGE SCALE GENOMIC DNA]</scope>
    <source>
        <strain evidence="8 10">DSM 22419</strain>
    </source>
</reference>
<dbReference type="GO" id="GO:0008732">
    <property type="term" value="F:L-allo-threonine aldolase activity"/>
    <property type="evidence" value="ECO:0007669"/>
    <property type="project" value="UniProtKB-EC"/>
</dbReference>
<dbReference type="InterPro" id="IPR015421">
    <property type="entry name" value="PyrdxlP-dep_Trfase_major"/>
</dbReference>
<evidence type="ECO:0000256" key="1">
    <source>
        <dbReference type="ARBA" id="ARBA00001933"/>
    </source>
</evidence>
<proteinExistence type="inferred from homology"/>
<dbReference type="PIRSF" id="PIRSF017617">
    <property type="entry name" value="Thr_aldolase"/>
    <property type="match status" value="1"/>
</dbReference>
<dbReference type="NCBIfam" id="NF041359">
    <property type="entry name" value="GntG_guanitoxin"/>
    <property type="match status" value="1"/>
</dbReference>
<evidence type="ECO:0000256" key="5">
    <source>
        <dbReference type="PIRSR" id="PIRSR017617-1"/>
    </source>
</evidence>
<evidence type="ECO:0000313" key="10">
    <source>
        <dbReference type="Proteomes" id="UP000545588"/>
    </source>
</evidence>
<dbReference type="GO" id="GO:0006567">
    <property type="term" value="P:L-threonine catabolic process"/>
    <property type="evidence" value="ECO:0007669"/>
    <property type="project" value="TreeGrafter"/>
</dbReference>
<dbReference type="EC" id="4.1.2.5" evidence="8"/>
<dbReference type="RefSeq" id="WP_184284040.1">
    <property type="nucleotide sequence ID" value="NZ_BMCO01000003.1"/>
</dbReference>
<dbReference type="Gene3D" id="3.40.640.10">
    <property type="entry name" value="Type I PLP-dependent aspartate aminotransferase-like (Major domain)"/>
    <property type="match status" value="1"/>
</dbReference>
<evidence type="ECO:0000313" key="9">
    <source>
        <dbReference type="Proteomes" id="UP000534001"/>
    </source>
</evidence>
<dbReference type="InterPro" id="IPR001597">
    <property type="entry name" value="ArAA_b-elim_lyase/Thr_aldolase"/>
</dbReference>
<organism evidence="7 9">
    <name type="scientific">Jeotgalicoccus coquinae</name>
    <dbReference type="NCBI Taxonomy" id="709509"/>
    <lineage>
        <taxon>Bacteria</taxon>
        <taxon>Bacillati</taxon>
        <taxon>Bacillota</taxon>
        <taxon>Bacilli</taxon>
        <taxon>Bacillales</taxon>
        <taxon>Staphylococcaceae</taxon>
        <taxon>Jeotgalicoccus</taxon>
    </lineage>
</organism>
<reference evidence="7 9" key="1">
    <citation type="submission" date="2020-07" db="EMBL/GenBank/DDBJ databases">
        <authorList>
            <person name="Criscuolo A."/>
        </authorList>
    </citation>
    <scope>NUCLEOTIDE SEQUENCE [LARGE SCALE GENOMIC DNA]</scope>
    <source>
        <strain evidence="7">CIP111751</strain>
    </source>
</reference>
<dbReference type="PANTHER" id="PTHR48097">
    <property type="entry name" value="L-THREONINE ALDOLASE-RELATED"/>
    <property type="match status" value="1"/>
</dbReference>
<comment type="cofactor">
    <cofactor evidence="1">
        <name>pyridoxal 5'-phosphate</name>
        <dbReference type="ChEBI" id="CHEBI:597326"/>
    </cofactor>
</comment>
<evidence type="ECO:0000313" key="7">
    <source>
        <dbReference type="EMBL" id="CAD2080356.1"/>
    </source>
</evidence>
<evidence type="ECO:0000259" key="6">
    <source>
        <dbReference type="Pfam" id="PF01212"/>
    </source>
</evidence>
<accession>A0A6V7RQ66</accession>
<dbReference type="InterPro" id="IPR015422">
    <property type="entry name" value="PyrdxlP-dep_Trfase_small"/>
</dbReference>
<dbReference type="SUPFAM" id="SSF53383">
    <property type="entry name" value="PLP-dependent transferases"/>
    <property type="match status" value="1"/>
</dbReference>
<dbReference type="GO" id="GO:0006545">
    <property type="term" value="P:glycine biosynthetic process"/>
    <property type="evidence" value="ECO:0007669"/>
    <property type="project" value="TreeGrafter"/>
</dbReference>
<dbReference type="InterPro" id="IPR015424">
    <property type="entry name" value="PyrdxlP-dep_Trfase"/>
</dbReference>